<comment type="pathway">
    <text evidence="7">Amino-acid biosynthesis; L-methionine biosynthesis via de novo pathway; O-acetyl-L-homoserine from L-homoserine: step 1/1.</text>
</comment>
<dbReference type="HAMAP" id="MF_00295">
    <property type="entry name" value="MetA_acyltransf"/>
    <property type="match status" value="1"/>
</dbReference>
<dbReference type="GO" id="GO:0005737">
    <property type="term" value="C:cytoplasm"/>
    <property type="evidence" value="ECO:0007669"/>
    <property type="project" value="UniProtKB-SubCell"/>
</dbReference>
<evidence type="ECO:0000256" key="2">
    <source>
        <dbReference type="ARBA" id="ARBA00022605"/>
    </source>
</evidence>
<dbReference type="Pfam" id="PF04204">
    <property type="entry name" value="HTS"/>
    <property type="match status" value="1"/>
</dbReference>
<dbReference type="Proteomes" id="UP000198995">
    <property type="component" value="Unassembled WGS sequence"/>
</dbReference>
<evidence type="ECO:0000256" key="1">
    <source>
        <dbReference type="ARBA" id="ARBA00022490"/>
    </source>
</evidence>
<comment type="catalytic activity">
    <reaction evidence="6 7">
        <text>L-homoserine + acetyl-CoA = O-acetyl-L-homoserine + CoA</text>
        <dbReference type="Rhea" id="RHEA:13701"/>
        <dbReference type="ChEBI" id="CHEBI:57287"/>
        <dbReference type="ChEBI" id="CHEBI:57288"/>
        <dbReference type="ChEBI" id="CHEBI:57476"/>
        <dbReference type="ChEBI" id="CHEBI:57716"/>
        <dbReference type="EC" id="2.3.1.31"/>
    </reaction>
</comment>
<comment type="similarity">
    <text evidence="7">Belongs to the MetA family.</text>
</comment>
<evidence type="ECO:0000313" key="9">
    <source>
        <dbReference type="EMBL" id="SDD22960.1"/>
    </source>
</evidence>
<evidence type="ECO:0000313" key="10">
    <source>
        <dbReference type="Proteomes" id="UP000198995"/>
    </source>
</evidence>
<organism evidence="9 10">
    <name type="scientific">Peptococcus niger</name>
    <dbReference type="NCBI Taxonomy" id="2741"/>
    <lineage>
        <taxon>Bacteria</taxon>
        <taxon>Bacillati</taxon>
        <taxon>Bacillota</taxon>
        <taxon>Clostridia</taxon>
        <taxon>Eubacteriales</taxon>
        <taxon>Peptococcaceae</taxon>
        <taxon>Peptococcus</taxon>
    </lineage>
</organism>
<keyword evidence="4 7" id="KW-0486">Methionine biosynthesis</keyword>
<feature type="active site" description="Proton acceptor" evidence="7">
    <location>
        <position position="234"/>
    </location>
</feature>
<keyword evidence="2 7" id="KW-0028">Amino-acid biosynthesis</keyword>
<comment type="function">
    <text evidence="7">Transfers an acetyl group from acetyl-CoA to L-homoserine, forming acetyl-L-homoserine.</text>
</comment>
<dbReference type="STRING" id="2741.SAMN04489866_10229"/>
<keyword evidence="5 7" id="KW-0012">Acyltransferase</keyword>
<feature type="site" description="Important for acyl-CoA specificity" evidence="7">
    <location>
        <position position="111"/>
    </location>
</feature>
<feature type="active site" description="Acyl-thioester intermediate" evidence="7 8">
    <location>
        <position position="142"/>
    </location>
</feature>
<dbReference type="Gene3D" id="3.40.50.880">
    <property type="match status" value="1"/>
</dbReference>
<keyword evidence="10" id="KW-1185">Reference proteome</keyword>
<dbReference type="GO" id="GO:0019281">
    <property type="term" value="P:L-methionine biosynthetic process from homoserine via O-succinyl-L-homoserine and cystathionine"/>
    <property type="evidence" value="ECO:0007669"/>
    <property type="project" value="InterPro"/>
</dbReference>
<feature type="site" description="Important for substrate specificity" evidence="7">
    <location>
        <position position="191"/>
    </location>
</feature>
<dbReference type="SUPFAM" id="SSF52317">
    <property type="entry name" value="Class I glutamine amidotransferase-like"/>
    <property type="match status" value="1"/>
</dbReference>
<dbReference type="GO" id="GO:0004414">
    <property type="term" value="F:homoserine O-acetyltransferase activity"/>
    <property type="evidence" value="ECO:0007669"/>
    <property type="project" value="UniProtKB-EC"/>
</dbReference>
<evidence type="ECO:0000256" key="7">
    <source>
        <dbReference type="HAMAP-Rule" id="MF_00295"/>
    </source>
</evidence>
<dbReference type="RefSeq" id="WP_091791059.1">
    <property type="nucleotide sequence ID" value="NZ_FNAF01000002.1"/>
</dbReference>
<feature type="binding site" evidence="7">
    <location>
        <position position="248"/>
    </location>
    <ligand>
        <name>substrate</name>
    </ligand>
</feature>
<keyword evidence="1 7" id="KW-0963">Cytoplasm</keyword>
<dbReference type="CDD" id="cd03131">
    <property type="entry name" value="GATase1_HTS"/>
    <property type="match status" value="1"/>
</dbReference>
<comment type="subcellular location">
    <subcellularLocation>
        <location evidence="7">Cytoplasm</location>
    </subcellularLocation>
</comment>
<reference evidence="9 10" key="1">
    <citation type="submission" date="2016-10" db="EMBL/GenBank/DDBJ databases">
        <authorList>
            <person name="de Groot N.N."/>
        </authorList>
    </citation>
    <scope>NUCLEOTIDE SEQUENCE [LARGE SCALE GENOMIC DNA]</scope>
    <source>
        <strain evidence="9 10">DSM 20475</strain>
    </source>
</reference>
<feature type="binding site" evidence="7">
    <location>
        <position position="163"/>
    </location>
    <ligand>
        <name>substrate</name>
    </ligand>
</feature>
<keyword evidence="3 7" id="KW-0808">Transferase</keyword>
<dbReference type="PANTHER" id="PTHR20919">
    <property type="entry name" value="HOMOSERINE O-SUCCINYLTRANSFERASE"/>
    <property type="match status" value="1"/>
</dbReference>
<evidence type="ECO:0000256" key="3">
    <source>
        <dbReference type="ARBA" id="ARBA00022679"/>
    </source>
</evidence>
<dbReference type="PIRSF" id="PIRSF000450">
    <property type="entry name" value="H_ser_succinyltr"/>
    <property type="match status" value="1"/>
</dbReference>
<dbReference type="GO" id="GO:0008899">
    <property type="term" value="F:homoserine O-succinyltransferase activity"/>
    <property type="evidence" value="ECO:0007669"/>
    <property type="project" value="UniProtKB-UniRule"/>
</dbReference>
<gene>
    <name evidence="7" type="primary">metAA</name>
    <name evidence="9" type="ORF">SAMN04489866_10229</name>
</gene>
<feature type="binding site" evidence="7">
    <location>
        <position position="191"/>
    </location>
    <ligand>
        <name>substrate</name>
    </ligand>
</feature>
<evidence type="ECO:0000256" key="6">
    <source>
        <dbReference type="ARBA" id="ARBA00049043"/>
    </source>
</evidence>
<dbReference type="EC" id="2.3.1.31" evidence="7"/>
<name>A0A1G6T1A4_PEPNI</name>
<dbReference type="EMBL" id="FNAF01000002">
    <property type="protein sequence ID" value="SDD22960.1"/>
    <property type="molecule type" value="Genomic_DNA"/>
</dbReference>
<dbReference type="PANTHER" id="PTHR20919:SF0">
    <property type="entry name" value="HOMOSERINE O-SUCCINYLTRANSFERASE"/>
    <property type="match status" value="1"/>
</dbReference>
<protein>
    <recommendedName>
        <fullName evidence="7">Homoserine O-acetyltransferase</fullName>
        <shortName evidence="7">HAT</shortName>
        <ecNumber evidence="7">2.3.1.31</ecNumber>
    </recommendedName>
    <alternativeName>
        <fullName evidence="7">Homoserine transacetylase</fullName>
        <shortName evidence="7">HTA</shortName>
    </alternativeName>
</protein>
<dbReference type="NCBIfam" id="TIGR01001">
    <property type="entry name" value="metA"/>
    <property type="match status" value="1"/>
</dbReference>
<dbReference type="InterPro" id="IPR029062">
    <property type="entry name" value="Class_I_gatase-like"/>
</dbReference>
<evidence type="ECO:0000256" key="5">
    <source>
        <dbReference type="ARBA" id="ARBA00023315"/>
    </source>
</evidence>
<accession>A0A1G6T1A4</accession>
<dbReference type="AlphaFoldDB" id="A0A1G6T1A4"/>
<evidence type="ECO:0000256" key="4">
    <source>
        <dbReference type="ARBA" id="ARBA00023167"/>
    </source>
</evidence>
<dbReference type="UniPathway" id="UPA00051">
    <property type="reaction ID" value="UER00074"/>
</dbReference>
<feature type="active site" evidence="7">
    <location>
        <position position="236"/>
    </location>
</feature>
<proteinExistence type="inferred from homology"/>
<sequence>MPVIIPQSLPAAEALAEEYIQVMHESRALRQDIRPLRIAFLNLMPLKIVTETQFLRLIGNTPLQVDVDLLMVSNHKSKNTPEKHLFKFYKRFEEVQDKRYDGLIITGAPVEMLPFEEVGYWQELTRIFDWANTNVYSTVFICWAAQAALYYNYGIPKVLLPEKLFGVYRHRLIRNRDITRGFDDEFHAPHSRHTTNRPADIVGERDLKVLAQSDEAGVLLTSTVDQRQYYIAGHLEYDPLTLKGEYDRDLAKGLDNVPLPHHYFPADDPNLAPVVTWRSHANLLFSNWLNHIVYAHTPYDLSRLRPRHSLKSEKE</sequence>
<dbReference type="InterPro" id="IPR033752">
    <property type="entry name" value="MetA_family"/>
</dbReference>
<evidence type="ECO:0000256" key="8">
    <source>
        <dbReference type="PIRSR" id="PIRSR000450-1"/>
    </source>
</evidence>
<dbReference type="OrthoDB" id="9772423at2"/>
<comment type="caution">
    <text evidence="7">Lacks conserved residue(s) required for the propagation of feature annotation.</text>
</comment>
<dbReference type="InterPro" id="IPR005697">
    <property type="entry name" value="HST_MetA"/>
</dbReference>